<name>A0ACB8QVF7_9AGAM</name>
<accession>A0ACB8QVF7</accession>
<evidence type="ECO:0000313" key="1">
    <source>
        <dbReference type="EMBL" id="KAI0035889.1"/>
    </source>
</evidence>
<dbReference type="EMBL" id="MU273478">
    <property type="protein sequence ID" value="KAI0035889.1"/>
    <property type="molecule type" value="Genomic_DNA"/>
</dbReference>
<gene>
    <name evidence="1" type="ORF">K488DRAFT_82649</name>
</gene>
<protein>
    <submittedName>
        <fullName evidence="1">Uncharacterized protein</fullName>
    </submittedName>
</protein>
<organism evidence="1 2">
    <name type="scientific">Vararia minispora EC-137</name>
    <dbReference type="NCBI Taxonomy" id="1314806"/>
    <lineage>
        <taxon>Eukaryota</taxon>
        <taxon>Fungi</taxon>
        <taxon>Dikarya</taxon>
        <taxon>Basidiomycota</taxon>
        <taxon>Agaricomycotina</taxon>
        <taxon>Agaricomycetes</taxon>
        <taxon>Russulales</taxon>
        <taxon>Lachnocladiaceae</taxon>
        <taxon>Vararia</taxon>
    </lineage>
</organism>
<evidence type="ECO:0000313" key="2">
    <source>
        <dbReference type="Proteomes" id="UP000814128"/>
    </source>
</evidence>
<keyword evidence="2" id="KW-1185">Reference proteome</keyword>
<reference evidence="1" key="1">
    <citation type="submission" date="2021-02" db="EMBL/GenBank/DDBJ databases">
        <authorList>
            <consortium name="DOE Joint Genome Institute"/>
            <person name="Ahrendt S."/>
            <person name="Looney B.P."/>
            <person name="Miyauchi S."/>
            <person name="Morin E."/>
            <person name="Drula E."/>
            <person name="Courty P.E."/>
            <person name="Chicoki N."/>
            <person name="Fauchery L."/>
            <person name="Kohler A."/>
            <person name="Kuo A."/>
            <person name="Labutti K."/>
            <person name="Pangilinan J."/>
            <person name="Lipzen A."/>
            <person name="Riley R."/>
            <person name="Andreopoulos W."/>
            <person name="He G."/>
            <person name="Johnson J."/>
            <person name="Barry K.W."/>
            <person name="Grigoriev I.V."/>
            <person name="Nagy L."/>
            <person name="Hibbett D."/>
            <person name="Henrissat B."/>
            <person name="Matheny P.B."/>
            <person name="Labbe J."/>
            <person name="Martin F."/>
        </authorList>
    </citation>
    <scope>NUCLEOTIDE SEQUENCE</scope>
    <source>
        <strain evidence="1">EC-137</strain>
    </source>
</reference>
<sequence length="901" mass="96057">MDAQFLRPGEGFAPRSPSPSCCSVFSMESVDNLLDRLSEFPVVPSSRRTESGGVTVILEDALTSPMVDAQESEDGYFVPRMGMFNIDHMAPSGVSTIPSGAQNADISEMDAEYVFGSVRRSLPLLSLEPKSPGRASSISTASSDSHLATPQLTASPVSVITSVNSPITSSSTMYTHVAHAPSPRAAGSGMLREGPPARSLPECKYNERPLEHSHPSSTQSFPSVITTTSPALPMRGRSSSLVIAVHPNLSTDELSEQRVGALLAARALQPTPQPISPLSPVWPNPDTMPRIPVEDGASDFSWEARSTISGMRTPLTSGAPIDPLASPPSGHRSFLPASPPHPAVTAVGQVASTSTPSATSGNGVQGELGCVSAGVAAHDDDADRSTHFPEARSHCGTQAGSNQPQTSRSGPPSPSMSVFSSIEDDLLPDFLDLGSSNHMSFYGHHPVLSLTTVFEGTPDGTTRPSHTTRATSDLPRGRPIDLDFEDRGRDDCTDPVIPSFVPKGPRKSYSASELPPTRSAVLFANARPPLHTFASEVDLSSSRSRLPGSRRLLNINNNLAPSRDATIRSSTSPRPMLPLATQANTVDLPRRDSWRRLYDSTVEQLSSNDDFPSLGESDNIAAMLLDGVFSSRSRPRRGMPESVMPPQESSAALRDSCVLPDFQPSNRSPRARVDSYTTIASSVYPAGTSRHPSSGGSEDSRRDIEPAIPPELAASRITEHSMIPTLANAAVTVPRQTTRGRLSQHAIENHIPSHTSTHPRRGPPSVRSDASESTSSEMAELHPKLSGLLRPMPSLTLSLDDDSLIGHVSDSQPGTPYSQLSGSSLHKGRAEPYAYPTVASPTSTSVMSISLRPKKLKKAVSDELRSPSGKSRPVDELVSFMPGENKAKPAKRKFFGRGLGW</sequence>
<comment type="caution">
    <text evidence="1">The sequence shown here is derived from an EMBL/GenBank/DDBJ whole genome shotgun (WGS) entry which is preliminary data.</text>
</comment>
<proteinExistence type="predicted"/>
<dbReference type="Proteomes" id="UP000814128">
    <property type="component" value="Unassembled WGS sequence"/>
</dbReference>
<reference evidence="1" key="2">
    <citation type="journal article" date="2022" name="New Phytol.">
        <title>Evolutionary transition to the ectomycorrhizal habit in the genomes of a hyperdiverse lineage of mushroom-forming fungi.</title>
        <authorList>
            <person name="Looney B."/>
            <person name="Miyauchi S."/>
            <person name="Morin E."/>
            <person name="Drula E."/>
            <person name="Courty P.E."/>
            <person name="Kohler A."/>
            <person name="Kuo A."/>
            <person name="LaButti K."/>
            <person name="Pangilinan J."/>
            <person name="Lipzen A."/>
            <person name="Riley R."/>
            <person name="Andreopoulos W."/>
            <person name="He G."/>
            <person name="Johnson J."/>
            <person name="Nolan M."/>
            <person name="Tritt A."/>
            <person name="Barry K.W."/>
            <person name="Grigoriev I.V."/>
            <person name="Nagy L.G."/>
            <person name="Hibbett D."/>
            <person name="Henrissat B."/>
            <person name="Matheny P.B."/>
            <person name="Labbe J."/>
            <person name="Martin F.M."/>
        </authorList>
    </citation>
    <scope>NUCLEOTIDE SEQUENCE</scope>
    <source>
        <strain evidence="1">EC-137</strain>
    </source>
</reference>